<protein>
    <submittedName>
        <fullName evidence="1">YdeI/OmpD-associated family protein</fullName>
    </submittedName>
</protein>
<dbReference type="Proteomes" id="UP001200145">
    <property type="component" value="Unassembled WGS sequence"/>
</dbReference>
<dbReference type="RefSeq" id="WP_234863574.1">
    <property type="nucleotide sequence ID" value="NZ_JAKEVY010000001.1"/>
</dbReference>
<comment type="caution">
    <text evidence="1">The sequence shown here is derived from an EMBL/GenBank/DDBJ whole genome shotgun (WGS) entry which is preliminary data.</text>
</comment>
<accession>A0ABS9BEA6</accession>
<organism evidence="1 2">
    <name type="scientific">Flavihumibacter fluminis</name>
    <dbReference type="NCBI Taxonomy" id="2909236"/>
    <lineage>
        <taxon>Bacteria</taxon>
        <taxon>Pseudomonadati</taxon>
        <taxon>Bacteroidota</taxon>
        <taxon>Chitinophagia</taxon>
        <taxon>Chitinophagales</taxon>
        <taxon>Chitinophagaceae</taxon>
        <taxon>Flavihumibacter</taxon>
    </lineage>
</organism>
<sequence>MSQALLEKLQYKEEKNLLIQGLPSSIEKQFNKLTFAKNVTPLLKSRRIDFALVFAINENQLNNILEDVLPALHEESKLWIAYPKAASKIATNLNRDCSWERVVSAGYQEVRQVALDSVWSALRFKKNEQIPQLSRASANGGVPAAIEGVDFVSRTIEIPEALQQQLQLKKHKKALENFEQLSFTNKKEYVQWITSAKKEETRQNRLSATVEKLLAGKKNPSEK</sequence>
<proteinExistence type="predicted"/>
<evidence type="ECO:0000313" key="1">
    <source>
        <dbReference type="EMBL" id="MCF1713139.1"/>
    </source>
</evidence>
<name>A0ABS9BEA6_9BACT</name>
<reference evidence="1 2" key="1">
    <citation type="submission" date="2022-01" db="EMBL/GenBank/DDBJ databases">
        <title>Flavihumibacter sp. nov., isolated from sediment of a river.</title>
        <authorList>
            <person name="Liu H."/>
        </authorList>
    </citation>
    <scope>NUCLEOTIDE SEQUENCE [LARGE SCALE GENOMIC DNA]</scope>
    <source>
        <strain evidence="1 2">RY-1</strain>
    </source>
</reference>
<gene>
    <name evidence="1" type="ORF">L0U88_00675</name>
</gene>
<dbReference type="EMBL" id="JAKEVY010000001">
    <property type="protein sequence ID" value="MCF1713139.1"/>
    <property type="molecule type" value="Genomic_DNA"/>
</dbReference>
<evidence type="ECO:0000313" key="2">
    <source>
        <dbReference type="Proteomes" id="UP001200145"/>
    </source>
</evidence>
<dbReference type="Pfam" id="PF13376">
    <property type="entry name" value="OmdA"/>
    <property type="match status" value="1"/>
</dbReference>
<keyword evidence="2" id="KW-1185">Reference proteome</keyword>